<comment type="caution">
    <text evidence="4">The sequence shown here is derived from an EMBL/GenBank/DDBJ whole genome shotgun (WGS) entry which is preliminary data.</text>
</comment>
<dbReference type="Gene3D" id="3.30.450.380">
    <property type="match status" value="1"/>
</dbReference>
<sequence length="576" mass="62991">MSVNEHPPGAQDREPLRADEWLAARHADQSGGTGHRSPFARGRGTNGSQPATQPPPPPAPAPTSEDHDPTSLPIFAGAWTSEDQLPGRTRSDFTLRPLVASPDDQPHAFAATDYYDGVDDGEVELDWELIAQYRAEISSRLTARLDKEGGRVTDEDREQMGLDVIEEFIKSEAETLVSTGRPPWTRQQENALKAALKAALFGLGRLQPLVEREDVENVIVIARGPECAVWLELVDGTLVEAAPIADSEDELREFLADLGSRQNRPFTEARPHLDLRLPGGARLAAGSWVMAYTSVVIRRHGMREVSMDEMVYDRKACGAVLADFLAACVRAGKSIVVSGVQGSGKTTWVRALCSCIPPWEMIGTFETEFELHLHELVDRHKIVHAWEHRPGSGEVGIGGRQAGEFSLEEAIHHSFRFNLARQIVGEVRGPEVWNMLKAMESGPGSISTTHARSAEHTIEKLVSCAMEKGPQVTRELAISKLAAAIDIVMYLRSEVVPNGDGTFRKQRWVEEVLVVQPSIDAARGYATTPIFAPNQLGHAVATGKLDNFLAQELARHGFDLEGYKAESQANPGVAIS</sequence>
<dbReference type="EMBL" id="JBHTCH010000006">
    <property type="protein sequence ID" value="MFC7360176.1"/>
    <property type="molecule type" value="Genomic_DNA"/>
</dbReference>
<dbReference type="InterPro" id="IPR050921">
    <property type="entry name" value="T4SS_GSP_E_ATPase"/>
</dbReference>
<gene>
    <name evidence="4" type="ORF">ACFQO6_07810</name>
</gene>
<evidence type="ECO:0000256" key="1">
    <source>
        <dbReference type="ARBA" id="ARBA00006611"/>
    </source>
</evidence>
<dbReference type="PANTHER" id="PTHR30486:SF6">
    <property type="entry name" value="TYPE IV PILUS RETRACTATION ATPASE PILT"/>
    <property type="match status" value="1"/>
</dbReference>
<feature type="domain" description="Bacterial type II secretion system protein E" evidence="3">
    <location>
        <begin position="293"/>
        <end position="489"/>
    </location>
</feature>
<dbReference type="PANTHER" id="PTHR30486">
    <property type="entry name" value="TWITCHING MOTILITY PROTEIN PILT"/>
    <property type="match status" value="1"/>
</dbReference>
<feature type="compositionally biased region" description="Pro residues" evidence="2">
    <location>
        <begin position="52"/>
        <end position="61"/>
    </location>
</feature>
<feature type="region of interest" description="Disordered" evidence="2">
    <location>
        <begin position="1"/>
        <end position="74"/>
    </location>
</feature>
<evidence type="ECO:0000313" key="5">
    <source>
        <dbReference type="Proteomes" id="UP001596524"/>
    </source>
</evidence>
<dbReference type="InterPro" id="IPR001482">
    <property type="entry name" value="T2SS/T4SS_dom"/>
</dbReference>
<proteinExistence type="inferred from homology"/>
<dbReference type="RefSeq" id="WP_255891969.1">
    <property type="nucleotide sequence ID" value="NZ_JAFMZM010000005.1"/>
</dbReference>
<comment type="similarity">
    <text evidence="1">Belongs to the GSP E family.</text>
</comment>
<reference evidence="5" key="1">
    <citation type="journal article" date="2019" name="Int. J. Syst. Evol. Microbiol.">
        <title>The Global Catalogue of Microorganisms (GCM) 10K type strain sequencing project: providing services to taxonomists for standard genome sequencing and annotation.</title>
        <authorList>
            <consortium name="The Broad Institute Genomics Platform"/>
            <consortium name="The Broad Institute Genome Sequencing Center for Infectious Disease"/>
            <person name="Wu L."/>
            <person name="Ma J."/>
        </authorList>
    </citation>
    <scope>NUCLEOTIDE SEQUENCE [LARGE SCALE GENOMIC DNA]</scope>
    <source>
        <strain evidence="5">FCH27</strain>
    </source>
</reference>
<dbReference type="Pfam" id="PF00437">
    <property type="entry name" value="T2SSE"/>
    <property type="match status" value="1"/>
</dbReference>
<dbReference type="Gene3D" id="3.40.50.300">
    <property type="entry name" value="P-loop containing nucleotide triphosphate hydrolases"/>
    <property type="match status" value="1"/>
</dbReference>
<dbReference type="InterPro" id="IPR027417">
    <property type="entry name" value="P-loop_NTPase"/>
</dbReference>
<dbReference type="Proteomes" id="UP001596524">
    <property type="component" value="Unassembled WGS sequence"/>
</dbReference>
<protein>
    <submittedName>
        <fullName evidence="4">CpaF family protein</fullName>
    </submittedName>
</protein>
<dbReference type="CDD" id="cd01130">
    <property type="entry name" value="VirB11-like_ATPase"/>
    <property type="match status" value="1"/>
</dbReference>
<organism evidence="4 5">
    <name type="scientific">Nocardioides astragali</name>
    <dbReference type="NCBI Taxonomy" id="1776736"/>
    <lineage>
        <taxon>Bacteria</taxon>
        <taxon>Bacillati</taxon>
        <taxon>Actinomycetota</taxon>
        <taxon>Actinomycetes</taxon>
        <taxon>Propionibacteriales</taxon>
        <taxon>Nocardioidaceae</taxon>
        <taxon>Nocardioides</taxon>
    </lineage>
</organism>
<name>A0ABW2N266_9ACTN</name>
<dbReference type="SUPFAM" id="SSF52540">
    <property type="entry name" value="P-loop containing nucleoside triphosphate hydrolases"/>
    <property type="match status" value="1"/>
</dbReference>
<accession>A0ABW2N266</accession>
<feature type="compositionally biased region" description="Basic and acidic residues" evidence="2">
    <location>
        <begin position="11"/>
        <end position="28"/>
    </location>
</feature>
<evidence type="ECO:0000259" key="3">
    <source>
        <dbReference type="Pfam" id="PF00437"/>
    </source>
</evidence>
<evidence type="ECO:0000256" key="2">
    <source>
        <dbReference type="SAM" id="MobiDB-lite"/>
    </source>
</evidence>
<evidence type="ECO:0000313" key="4">
    <source>
        <dbReference type="EMBL" id="MFC7360176.1"/>
    </source>
</evidence>
<keyword evidence="5" id="KW-1185">Reference proteome</keyword>